<comment type="subunit">
    <text evidence="4 8">Heteromultimer composed of HisG and HisZ subunits.</text>
</comment>
<comment type="pathway">
    <text evidence="2 8">Amino-acid biosynthesis; L-histidine biosynthesis; L-histidine from 5-phospho-alpha-D-ribose 1-diphosphate: step 1/9.</text>
</comment>
<dbReference type="CDD" id="cd00773">
    <property type="entry name" value="HisRS-like_core"/>
    <property type="match status" value="1"/>
</dbReference>
<dbReference type="PANTHER" id="PTHR43707:SF1">
    <property type="entry name" value="HISTIDINE--TRNA LIGASE, MITOCHONDRIAL-RELATED"/>
    <property type="match status" value="1"/>
</dbReference>
<evidence type="ECO:0000256" key="3">
    <source>
        <dbReference type="ARBA" id="ARBA00005539"/>
    </source>
</evidence>
<keyword evidence="8" id="KW-0028">Amino-acid biosynthesis</keyword>
<keyword evidence="11" id="KW-0808">Transferase</keyword>
<dbReference type="GO" id="GO:0005737">
    <property type="term" value="C:cytoplasm"/>
    <property type="evidence" value="ECO:0007669"/>
    <property type="project" value="UniProtKB-SubCell"/>
</dbReference>
<comment type="miscellaneous">
    <text evidence="8">This function is generally fulfilled by the C-terminal part of HisG, which is missing in some bacteria such as this one.</text>
</comment>
<dbReference type="Pfam" id="PF13393">
    <property type="entry name" value="tRNA-synt_His"/>
    <property type="match status" value="1"/>
</dbReference>
<evidence type="ECO:0000256" key="2">
    <source>
        <dbReference type="ARBA" id="ARBA00004667"/>
    </source>
</evidence>
<evidence type="ECO:0000256" key="1">
    <source>
        <dbReference type="ARBA" id="ARBA00004496"/>
    </source>
</evidence>
<dbReference type="InterPro" id="IPR045864">
    <property type="entry name" value="aa-tRNA-synth_II/BPL/LPL"/>
</dbReference>
<dbReference type="Proteomes" id="UP000193450">
    <property type="component" value="Chromosome"/>
</dbReference>
<protein>
    <recommendedName>
        <fullName evidence="5 8">ATP phosphoribosyltransferase regulatory subunit</fullName>
    </recommendedName>
</protein>
<feature type="binding site" evidence="9">
    <location>
        <position position="130"/>
    </location>
    <ligand>
        <name>L-histidine</name>
        <dbReference type="ChEBI" id="CHEBI:57595"/>
    </ligand>
</feature>
<proteinExistence type="inferred from homology"/>
<comment type="similarity">
    <text evidence="3 8">Belongs to the class-II aminoacyl-tRNA synthetase family. HisZ subfamily.</text>
</comment>
<evidence type="ECO:0000313" key="12">
    <source>
        <dbReference type="Proteomes" id="UP000193450"/>
    </source>
</evidence>
<feature type="domain" description="Class II Histidinyl-tRNA synthetase (HisRS)-like catalytic core" evidence="10">
    <location>
        <begin position="12"/>
        <end position="323"/>
    </location>
</feature>
<feature type="binding site" evidence="9">
    <location>
        <position position="126"/>
    </location>
    <ligand>
        <name>L-histidine</name>
        <dbReference type="ChEBI" id="CHEBI:57595"/>
    </ligand>
</feature>
<evidence type="ECO:0000256" key="7">
    <source>
        <dbReference type="ARBA" id="ARBA00025246"/>
    </source>
</evidence>
<dbReference type="NCBIfam" id="NF009086">
    <property type="entry name" value="PRK12421.1"/>
    <property type="match status" value="1"/>
</dbReference>
<dbReference type="InterPro" id="IPR004517">
    <property type="entry name" value="HisZ"/>
</dbReference>
<dbReference type="HAMAP" id="MF_00125">
    <property type="entry name" value="HisZ"/>
    <property type="match status" value="1"/>
</dbReference>
<dbReference type="RefSeq" id="WP_085758508.1">
    <property type="nucleotide sequence ID" value="NZ_CP019343.1"/>
</dbReference>
<dbReference type="GO" id="GO:0006427">
    <property type="term" value="P:histidyl-tRNA aminoacylation"/>
    <property type="evidence" value="ECO:0007669"/>
    <property type="project" value="TreeGrafter"/>
</dbReference>
<evidence type="ECO:0000256" key="9">
    <source>
        <dbReference type="PIRSR" id="PIRSR001549-1"/>
    </source>
</evidence>
<dbReference type="PANTHER" id="PTHR43707">
    <property type="entry name" value="HISTIDYL-TRNA SYNTHETASE"/>
    <property type="match status" value="1"/>
</dbReference>
<dbReference type="KEGG" id="osg:BST96_09665"/>
<dbReference type="EMBL" id="CP019343">
    <property type="protein sequence ID" value="ARN74365.1"/>
    <property type="molecule type" value="Genomic_DNA"/>
</dbReference>
<dbReference type="GO" id="GO:0016757">
    <property type="term" value="F:glycosyltransferase activity"/>
    <property type="evidence" value="ECO:0007669"/>
    <property type="project" value="UniProtKB-KW"/>
</dbReference>
<dbReference type="NCBIfam" id="TIGR00443">
    <property type="entry name" value="hisZ_biosyn_reg"/>
    <property type="match status" value="1"/>
</dbReference>
<keyword evidence="6 8" id="KW-0963">Cytoplasm</keyword>
<evidence type="ECO:0000256" key="5">
    <source>
        <dbReference type="ARBA" id="ARBA00020397"/>
    </source>
</evidence>
<dbReference type="InterPro" id="IPR004516">
    <property type="entry name" value="HisRS/HisZ"/>
</dbReference>
<accession>A0A1X9NEQ6</accession>
<keyword evidence="8" id="KW-0368">Histidine biosynthesis</keyword>
<sequence>MTIADRWLLPDGVEELLPEQAAQVENLRRSLLDLYDSWGYELVIPPLIEFTESLLVGLEHDIDIQTFKVVDQLSGRTMGIRADITPQTARMDAHSLNREGPVRLCYAGSVLHTKPKTLMGSRSPIQLGAELYGDATLGADIEIISLMLETLRAASVEQVTLDLGHVSIYRALVAQAELDDDAEQQLSDALQRKSTVDIEAAIANGITDPALAKMMLALSQLNGDRTVLERAKTELANAPASVAKAIDDLATVADQITARMPGVNLYFDLSELRGYHYHTGLVFAALAPGHGQAVANGGRYDDIGEVFGRARPATGFNTDLKALLSYLSADNSAPTKGSIFAPDSSALSAEDSLSLWQAVQTLRAEGERVVCALSGQTSAPDCNRSLQLHNGQWQTVNH</sequence>
<dbReference type="AlphaFoldDB" id="A0A1X9NEQ6"/>
<reference evidence="11 12" key="1">
    <citation type="submission" date="2016-11" db="EMBL/GenBank/DDBJ databases">
        <title>Trade-off between light-utilization and light-protection in marine flavobacteria.</title>
        <authorList>
            <person name="Kumagai Y."/>
        </authorList>
    </citation>
    <scope>NUCLEOTIDE SEQUENCE [LARGE SCALE GENOMIC DNA]</scope>
    <source>
        <strain evidence="11 12">NBRC 107125</strain>
    </source>
</reference>
<name>A0A1X9NEQ6_9GAMM</name>
<feature type="binding site" evidence="9">
    <location>
        <position position="273"/>
    </location>
    <ligand>
        <name>L-histidine</name>
        <dbReference type="ChEBI" id="CHEBI:57595"/>
    </ligand>
</feature>
<dbReference type="OrthoDB" id="9769617at2"/>
<dbReference type="UniPathway" id="UPA00031">
    <property type="reaction ID" value="UER00006"/>
</dbReference>
<evidence type="ECO:0000259" key="10">
    <source>
        <dbReference type="Pfam" id="PF13393"/>
    </source>
</evidence>
<dbReference type="InterPro" id="IPR041715">
    <property type="entry name" value="HisRS-like_core"/>
</dbReference>
<dbReference type="STRING" id="716816.BST96_09665"/>
<comment type="function">
    <text evidence="7 8">Required for the first step of histidine biosynthesis. May allow the feedback regulation of ATP phosphoribosyltransferase activity by histidine.</text>
</comment>
<evidence type="ECO:0000256" key="8">
    <source>
        <dbReference type="HAMAP-Rule" id="MF_00125"/>
    </source>
</evidence>
<evidence type="ECO:0000256" key="6">
    <source>
        <dbReference type="ARBA" id="ARBA00022490"/>
    </source>
</evidence>
<gene>
    <name evidence="8" type="primary">hisZ</name>
    <name evidence="11" type="ORF">BST96_09665</name>
</gene>
<dbReference type="GO" id="GO:0004821">
    <property type="term" value="F:histidine-tRNA ligase activity"/>
    <property type="evidence" value="ECO:0007669"/>
    <property type="project" value="TreeGrafter"/>
</dbReference>
<organism evidence="11 12">
    <name type="scientific">Oceanicoccus sagamiensis</name>
    <dbReference type="NCBI Taxonomy" id="716816"/>
    <lineage>
        <taxon>Bacteria</taxon>
        <taxon>Pseudomonadati</taxon>
        <taxon>Pseudomonadota</taxon>
        <taxon>Gammaproteobacteria</taxon>
        <taxon>Cellvibrionales</taxon>
        <taxon>Spongiibacteraceae</taxon>
        <taxon>Oceanicoccus</taxon>
    </lineage>
</organism>
<evidence type="ECO:0000313" key="11">
    <source>
        <dbReference type="EMBL" id="ARN74365.1"/>
    </source>
</evidence>
<dbReference type="NCBIfam" id="NF008935">
    <property type="entry name" value="PRK12292.1-1"/>
    <property type="match status" value="1"/>
</dbReference>
<dbReference type="SUPFAM" id="SSF55681">
    <property type="entry name" value="Class II aaRS and biotin synthetases"/>
    <property type="match status" value="1"/>
</dbReference>
<dbReference type="GO" id="GO:0000105">
    <property type="term" value="P:L-histidine biosynthetic process"/>
    <property type="evidence" value="ECO:0007669"/>
    <property type="project" value="UniProtKB-UniRule"/>
</dbReference>
<dbReference type="PIRSF" id="PIRSF001549">
    <property type="entry name" value="His-tRNA_synth"/>
    <property type="match status" value="1"/>
</dbReference>
<keyword evidence="12" id="KW-1185">Reference proteome</keyword>
<comment type="subcellular location">
    <subcellularLocation>
        <location evidence="1 8">Cytoplasm</location>
    </subcellularLocation>
</comment>
<feature type="binding site" evidence="9">
    <location>
        <begin position="83"/>
        <end position="85"/>
    </location>
    <ligand>
        <name>L-histidine</name>
        <dbReference type="ChEBI" id="CHEBI:57595"/>
    </ligand>
</feature>
<evidence type="ECO:0000256" key="4">
    <source>
        <dbReference type="ARBA" id="ARBA00011496"/>
    </source>
</evidence>
<keyword evidence="11" id="KW-0328">Glycosyltransferase</keyword>
<dbReference type="Gene3D" id="3.30.930.10">
    <property type="entry name" value="Bira Bifunctional Protein, Domain 2"/>
    <property type="match status" value="1"/>
</dbReference>